<name>A0A1F7GYU8_9BACT</name>
<evidence type="ECO:0000313" key="3">
    <source>
        <dbReference type="Proteomes" id="UP000177913"/>
    </source>
</evidence>
<keyword evidence="1" id="KW-0812">Transmembrane</keyword>
<dbReference type="AlphaFoldDB" id="A0A1F7GYU8"/>
<reference evidence="2 3" key="1">
    <citation type="journal article" date="2016" name="Nat. Commun.">
        <title>Thousands of microbial genomes shed light on interconnected biogeochemical processes in an aquifer system.</title>
        <authorList>
            <person name="Anantharaman K."/>
            <person name="Brown C.T."/>
            <person name="Hug L.A."/>
            <person name="Sharon I."/>
            <person name="Castelle C.J."/>
            <person name="Probst A.J."/>
            <person name="Thomas B.C."/>
            <person name="Singh A."/>
            <person name="Wilkins M.J."/>
            <person name="Karaoz U."/>
            <person name="Brodie E.L."/>
            <person name="Williams K.H."/>
            <person name="Hubbard S.S."/>
            <person name="Banfield J.F."/>
        </authorList>
    </citation>
    <scope>NUCLEOTIDE SEQUENCE [LARGE SCALE GENOMIC DNA]</scope>
</reference>
<protein>
    <submittedName>
        <fullName evidence="2">Uncharacterized protein</fullName>
    </submittedName>
</protein>
<organism evidence="2 3">
    <name type="scientific">Candidatus Roizmanbacteria bacterium RIFCSPHIGHO2_02_FULL_38_11</name>
    <dbReference type="NCBI Taxonomy" id="1802039"/>
    <lineage>
        <taxon>Bacteria</taxon>
        <taxon>Candidatus Roizmaniibacteriota</taxon>
    </lineage>
</organism>
<feature type="transmembrane region" description="Helical" evidence="1">
    <location>
        <begin position="16"/>
        <end position="34"/>
    </location>
</feature>
<gene>
    <name evidence="2" type="ORF">A3C25_05370</name>
</gene>
<keyword evidence="1" id="KW-0472">Membrane</keyword>
<keyword evidence="1" id="KW-1133">Transmembrane helix</keyword>
<dbReference type="EMBL" id="MFZO01000039">
    <property type="protein sequence ID" value="OGK24111.1"/>
    <property type="molecule type" value="Genomic_DNA"/>
</dbReference>
<dbReference type="Proteomes" id="UP000177913">
    <property type="component" value="Unassembled WGS sequence"/>
</dbReference>
<sequence>MPLPKELTTVTPLSKTLASIVFVTLPIIAFLFGMRYQRMLGDDKVNIPPSWQKTCTLEAKICPNGSTVGRSGPNCEFTPCPSKITEVEEGGFCGGIAGVQCPNGYYCDYGGKNYPDASGTCIKEPDQPKDNKYVNENFGFSFNLNQGEWVVVCPNLNEFNDNIAVWITTDPREAKNQGSACAREESGKELFTSRKANNLNSIEDYFTTLSRDYNIEKEEITLLGVRGYKVTGTRNSSDPAPLPEKIKNLVFFNNGILYVIPSTLWSRNFSFL</sequence>
<accession>A0A1F7GYU8</accession>
<proteinExistence type="predicted"/>
<evidence type="ECO:0000256" key="1">
    <source>
        <dbReference type="SAM" id="Phobius"/>
    </source>
</evidence>
<comment type="caution">
    <text evidence="2">The sequence shown here is derived from an EMBL/GenBank/DDBJ whole genome shotgun (WGS) entry which is preliminary data.</text>
</comment>
<evidence type="ECO:0000313" key="2">
    <source>
        <dbReference type="EMBL" id="OGK24111.1"/>
    </source>
</evidence>